<evidence type="ECO:0000313" key="2">
    <source>
        <dbReference type="EMBL" id="OAA58358.1"/>
    </source>
</evidence>
<dbReference type="GO" id="GO:0003677">
    <property type="term" value="F:DNA binding"/>
    <property type="evidence" value="ECO:0007669"/>
    <property type="project" value="InterPro"/>
</dbReference>
<dbReference type="OrthoDB" id="5149398at2759"/>
<dbReference type="GO" id="GO:0006313">
    <property type="term" value="P:DNA transposition"/>
    <property type="evidence" value="ECO:0007669"/>
    <property type="project" value="InterPro"/>
</dbReference>
<feature type="domain" description="Transposase Tc1-like" evidence="1">
    <location>
        <begin position="15"/>
        <end position="77"/>
    </location>
</feature>
<dbReference type="Gene3D" id="3.30.420.10">
    <property type="entry name" value="Ribonuclease H-like superfamily/Ribonuclease H"/>
    <property type="match status" value="1"/>
</dbReference>
<dbReference type="InterPro" id="IPR036397">
    <property type="entry name" value="RNaseH_sf"/>
</dbReference>
<dbReference type="EMBL" id="AZHF01000027">
    <property type="protein sequence ID" value="OAA58358.1"/>
    <property type="molecule type" value="Genomic_DNA"/>
</dbReference>
<comment type="caution">
    <text evidence="2">The sequence shown here is derived from an EMBL/GenBank/DDBJ whole genome shotgun (WGS) entry which is preliminary data.</text>
</comment>
<proteinExistence type="predicted"/>
<organism evidence="2 3">
    <name type="scientific">Akanthomyces lecanii RCEF 1005</name>
    <dbReference type="NCBI Taxonomy" id="1081108"/>
    <lineage>
        <taxon>Eukaryota</taxon>
        <taxon>Fungi</taxon>
        <taxon>Dikarya</taxon>
        <taxon>Ascomycota</taxon>
        <taxon>Pezizomycotina</taxon>
        <taxon>Sordariomycetes</taxon>
        <taxon>Hypocreomycetidae</taxon>
        <taxon>Hypocreales</taxon>
        <taxon>Cordycipitaceae</taxon>
        <taxon>Akanthomyces</taxon>
        <taxon>Cordyceps confragosa</taxon>
    </lineage>
</organism>
<keyword evidence="3" id="KW-1185">Reference proteome</keyword>
<evidence type="ECO:0000259" key="1">
    <source>
        <dbReference type="Pfam" id="PF01498"/>
    </source>
</evidence>
<reference evidence="2 3" key="1">
    <citation type="journal article" date="2016" name="Genome Biol. Evol.">
        <title>Divergent and convergent evolution of fungal pathogenicity.</title>
        <authorList>
            <person name="Shang Y."/>
            <person name="Xiao G."/>
            <person name="Zheng P."/>
            <person name="Cen K."/>
            <person name="Zhan S."/>
            <person name="Wang C."/>
        </authorList>
    </citation>
    <scope>NUCLEOTIDE SEQUENCE [LARGE SCALE GENOMIC DNA]</scope>
    <source>
        <strain evidence="2 3">RCEF 1005</strain>
    </source>
</reference>
<gene>
    <name evidence="2" type="ORF">LEL_10888</name>
</gene>
<dbReference type="AlphaFoldDB" id="A0A167R831"/>
<accession>A0A167R831</accession>
<dbReference type="STRING" id="1081108.A0A167R831"/>
<protein>
    <submittedName>
        <fullName evidence="2">Transposase</fullName>
    </submittedName>
</protein>
<dbReference type="Proteomes" id="UP000076881">
    <property type="component" value="Unassembled WGS sequence"/>
</dbReference>
<dbReference type="Pfam" id="PF01498">
    <property type="entry name" value="HTH_Tnp_Tc3_2"/>
    <property type="match status" value="1"/>
</dbReference>
<name>A0A167R831_CORDF</name>
<dbReference type="GO" id="GO:0015074">
    <property type="term" value="P:DNA integration"/>
    <property type="evidence" value="ECO:0007669"/>
    <property type="project" value="InterPro"/>
</dbReference>
<evidence type="ECO:0000313" key="3">
    <source>
        <dbReference type="Proteomes" id="UP000076881"/>
    </source>
</evidence>
<dbReference type="InterPro" id="IPR002492">
    <property type="entry name" value="Transposase_Tc1-like"/>
</dbReference>
<sequence length="182" mass="21365">MTNDQVDDLVAYIMKSKATRQMTYLELSIQLFNGQFSQWVIKRVLHRQGFRRRVARRKPPISEANRLKRKAFAEAHKGWSIDQWADILWTDETWVSGGTYRQVLVTRRAGEEYDLTCVVERYQRKRGWMFWGSFAGHEKGPGIFWEKDWGSINAQSYADHTVPIIDGWLQLQQGLGKKLVLM</sequence>